<dbReference type="AlphaFoldDB" id="A0A238J707"/>
<keyword evidence="7" id="KW-0479">Metal-binding</keyword>
<reference evidence="11" key="1">
    <citation type="submission" date="2017-05" db="EMBL/GenBank/DDBJ databases">
        <authorList>
            <person name="Rodrigo-Torres L."/>
            <person name="Arahal R. D."/>
            <person name="Lucena T."/>
        </authorList>
    </citation>
    <scope>NUCLEOTIDE SEQUENCE [LARGE SCALE GENOMIC DNA]</scope>
    <source>
        <strain evidence="11">CECT 8649</strain>
    </source>
</reference>
<keyword evidence="6 7" id="KW-0342">GTP-binding</keyword>
<accession>A0A238J707</accession>
<keyword evidence="2 7" id="KW-0819">tRNA processing</keyword>
<comment type="function">
    <text evidence="7">Exhibits a very high intrinsic GTPase hydrolysis rate. Involved in the addition of a carboxymethylaminomethyl (cmnm) group at the wobble position (U34) of certain tRNAs, forming tRNA-cmnm(5)s(2)U34.</text>
</comment>
<evidence type="ECO:0000313" key="10">
    <source>
        <dbReference type="EMBL" id="SMX26165.1"/>
    </source>
</evidence>
<evidence type="ECO:0000259" key="9">
    <source>
        <dbReference type="PROSITE" id="PS51709"/>
    </source>
</evidence>
<dbReference type="RefSeq" id="WP_099241823.1">
    <property type="nucleotide sequence ID" value="NZ_FXXP01000001.1"/>
</dbReference>
<dbReference type="Pfam" id="PF01926">
    <property type="entry name" value="MMR_HSR1"/>
    <property type="match status" value="1"/>
</dbReference>
<feature type="binding site" evidence="7">
    <location>
        <position position="20"/>
    </location>
    <ligand>
        <name>(6S)-5-formyl-5,6,7,8-tetrahydrofolate</name>
        <dbReference type="ChEBI" id="CHEBI:57457"/>
    </ligand>
</feature>
<evidence type="ECO:0000256" key="5">
    <source>
        <dbReference type="ARBA" id="ARBA00022958"/>
    </source>
</evidence>
<keyword evidence="5 7" id="KW-0630">Potassium</keyword>
<sequence length="427" mass="46082">MDTIFALASAPGKAGVSVLRVSGPKAAQSALSLAGIVPEPRVASLRKLRDQNGGVLDEALVLFFPAGASFTGEDVVEFQTHGSISVVQALLTELRQMEGFRLAEAGEFTRRAMDNGRMDLTQVEALSDLIEAETEAQRQLALSVLSGNLSTKVESWRAGLVRAAALLEATIDFADEDVPVDVTEEVQDLLQAVSDGMNQELRGFEASERVRSGFEIAIVGPPNAGKSTLLNYLAGREAAITSEIAGTTRDVIEVRMNIGGYSVTLLDTAGIRQSTDVLEKIGIERALDRARQADIRIHLVLDLEKTEFEPLEGDIVCLAKADVPAEGFGVSGKTGNGAPELLEQVKHELSNRVQNSGLISRERQRNALMDGVRALDQAIILLPDGPEFYEVISEELRSSARCLEVLLGRIDVENLLDEIFLNFCVGK</sequence>
<feature type="binding site" evidence="7">
    <location>
        <begin position="242"/>
        <end position="248"/>
    </location>
    <ligand>
        <name>GTP</name>
        <dbReference type="ChEBI" id="CHEBI:37565"/>
    </ligand>
</feature>
<dbReference type="InterPro" id="IPR031168">
    <property type="entry name" value="G_TrmE"/>
</dbReference>
<dbReference type="NCBIfam" id="TIGR00231">
    <property type="entry name" value="small_GTP"/>
    <property type="match status" value="1"/>
</dbReference>
<protein>
    <recommendedName>
        <fullName evidence="7">tRNA modification GTPase MnmE</fullName>
        <ecNumber evidence="7">3.6.-.-</ecNumber>
    </recommendedName>
</protein>
<dbReference type="InterPro" id="IPR006073">
    <property type="entry name" value="GTP-bd"/>
</dbReference>
<evidence type="ECO:0000256" key="2">
    <source>
        <dbReference type="ARBA" id="ARBA00022694"/>
    </source>
</evidence>
<dbReference type="SUPFAM" id="SSF52540">
    <property type="entry name" value="P-loop containing nucleoside triphosphate hydrolases"/>
    <property type="match status" value="1"/>
</dbReference>
<feature type="binding site" evidence="7">
    <location>
        <position position="242"/>
    </location>
    <ligand>
        <name>K(+)</name>
        <dbReference type="ChEBI" id="CHEBI:29103"/>
    </ligand>
</feature>
<dbReference type="InterPro" id="IPR027266">
    <property type="entry name" value="TrmE/GcvT-like"/>
</dbReference>
<evidence type="ECO:0000256" key="3">
    <source>
        <dbReference type="ARBA" id="ARBA00022741"/>
    </source>
</evidence>
<feature type="binding site" evidence="7">
    <location>
        <begin position="267"/>
        <end position="270"/>
    </location>
    <ligand>
        <name>GTP</name>
        <dbReference type="ChEBI" id="CHEBI:37565"/>
    </ligand>
</feature>
<keyword evidence="7" id="KW-0963">Cytoplasm</keyword>
<dbReference type="InterPro" id="IPR027417">
    <property type="entry name" value="P-loop_NTPase"/>
</dbReference>
<feature type="binding site" evidence="7">
    <location>
        <position position="77"/>
    </location>
    <ligand>
        <name>(6S)-5-formyl-5,6,7,8-tetrahydrofolate</name>
        <dbReference type="ChEBI" id="CHEBI:57457"/>
    </ligand>
</feature>
<dbReference type="Gene3D" id="1.20.120.430">
    <property type="entry name" value="tRNA modification GTPase MnmE domain 2"/>
    <property type="match status" value="1"/>
</dbReference>
<dbReference type="InterPro" id="IPR018948">
    <property type="entry name" value="GTP-bd_TrmE_N"/>
</dbReference>
<dbReference type="PROSITE" id="PS51709">
    <property type="entry name" value="G_TRME"/>
    <property type="match status" value="1"/>
</dbReference>
<comment type="cofactor">
    <cofactor evidence="7">
        <name>K(+)</name>
        <dbReference type="ChEBI" id="CHEBI:29103"/>
    </cofactor>
    <text evidence="7">Binds 1 potassium ion per subunit.</text>
</comment>
<dbReference type="OrthoDB" id="9805918at2"/>
<dbReference type="Gene3D" id="3.30.1360.120">
    <property type="entry name" value="Probable tRNA modification gtpase trme, domain 1"/>
    <property type="match status" value="1"/>
</dbReference>
<feature type="binding site" evidence="7">
    <location>
        <position position="227"/>
    </location>
    <ligand>
        <name>Mg(2+)</name>
        <dbReference type="ChEBI" id="CHEBI:18420"/>
    </ligand>
</feature>
<dbReference type="FunFam" id="3.30.1360.120:FF:000007">
    <property type="entry name" value="tRNA modification GTPase GTPBP3, mitochondrial"/>
    <property type="match status" value="1"/>
</dbReference>
<evidence type="ECO:0000256" key="7">
    <source>
        <dbReference type="HAMAP-Rule" id="MF_00379"/>
    </source>
</evidence>
<dbReference type="GO" id="GO:0046872">
    <property type="term" value="F:metal ion binding"/>
    <property type="evidence" value="ECO:0007669"/>
    <property type="project" value="UniProtKB-KW"/>
</dbReference>
<evidence type="ECO:0000256" key="1">
    <source>
        <dbReference type="ARBA" id="ARBA00011043"/>
    </source>
</evidence>
<feature type="domain" description="TrmE-type G" evidence="9">
    <location>
        <begin position="213"/>
        <end position="350"/>
    </location>
</feature>
<keyword evidence="11" id="KW-1185">Reference proteome</keyword>
<comment type="subunit">
    <text evidence="7">Homodimer. Heterotetramer of two MnmE and two MnmG subunits.</text>
</comment>
<dbReference type="InterPro" id="IPR005225">
    <property type="entry name" value="Small_GTP-bd"/>
</dbReference>
<evidence type="ECO:0000256" key="6">
    <source>
        <dbReference type="ARBA" id="ARBA00023134"/>
    </source>
</evidence>
<feature type="binding site" evidence="7">
    <location>
        <position position="247"/>
    </location>
    <ligand>
        <name>K(+)</name>
        <dbReference type="ChEBI" id="CHEBI:29103"/>
    </ligand>
</feature>
<dbReference type="GO" id="GO:0005525">
    <property type="term" value="F:GTP binding"/>
    <property type="evidence" value="ECO:0007669"/>
    <property type="project" value="UniProtKB-UniRule"/>
</dbReference>
<feature type="binding site" evidence="7">
    <location>
        <position position="223"/>
    </location>
    <ligand>
        <name>K(+)</name>
        <dbReference type="ChEBI" id="CHEBI:29103"/>
    </ligand>
</feature>
<dbReference type="InterPro" id="IPR027368">
    <property type="entry name" value="MnmE_dom2"/>
</dbReference>
<keyword evidence="4 7" id="KW-0378">Hydrolase</keyword>
<dbReference type="HAMAP" id="MF_00379">
    <property type="entry name" value="GTPase_MnmE"/>
    <property type="match status" value="1"/>
</dbReference>
<comment type="similarity">
    <text evidence="1 7 8">Belongs to the TRAFAC class TrmE-Era-EngA-EngB-Septin-like GTPase superfamily. TrmE GTPase family.</text>
</comment>
<feature type="binding site" evidence="7">
    <location>
        <begin position="223"/>
        <end position="228"/>
    </location>
    <ligand>
        <name>GTP</name>
        <dbReference type="ChEBI" id="CHEBI:37565"/>
    </ligand>
</feature>
<dbReference type="CDD" id="cd04164">
    <property type="entry name" value="trmE"/>
    <property type="match status" value="1"/>
</dbReference>
<dbReference type="CDD" id="cd14858">
    <property type="entry name" value="TrmE_N"/>
    <property type="match status" value="1"/>
</dbReference>
<dbReference type="NCBIfam" id="TIGR00450">
    <property type="entry name" value="mnmE_trmE_thdF"/>
    <property type="match status" value="1"/>
</dbReference>
<dbReference type="InterPro" id="IPR025867">
    <property type="entry name" value="MnmE_helical"/>
</dbReference>
<feature type="binding site" evidence="7">
    <location>
        <position position="244"/>
    </location>
    <ligand>
        <name>K(+)</name>
        <dbReference type="ChEBI" id="CHEBI:29103"/>
    </ligand>
</feature>
<dbReference type="InterPro" id="IPR004520">
    <property type="entry name" value="GTPase_MnmE"/>
</dbReference>
<dbReference type="Gene3D" id="3.40.50.300">
    <property type="entry name" value="P-loop containing nucleotide triphosphate hydrolases"/>
    <property type="match status" value="1"/>
</dbReference>
<dbReference type="NCBIfam" id="NF003661">
    <property type="entry name" value="PRK05291.1-3"/>
    <property type="match status" value="1"/>
</dbReference>
<feature type="binding site" evidence="7">
    <location>
        <position position="248"/>
    </location>
    <ligand>
        <name>Mg(2+)</name>
        <dbReference type="ChEBI" id="CHEBI:18420"/>
    </ligand>
</feature>
<feature type="binding site" evidence="7">
    <location>
        <position position="117"/>
    </location>
    <ligand>
        <name>(6S)-5-formyl-5,6,7,8-tetrahydrofolate</name>
        <dbReference type="ChEBI" id="CHEBI:57457"/>
    </ligand>
</feature>
<dbReference type="Pfam" id="PF12631">
    <property type="entry name" value="MnmE_helical"/>
    <property type="match status" value="1"/>
</dbReference>
<proteinExistence type="inferred from homology"/>
<evidence type="ECO:0000256" key="4">
    <source>
        <dbReference type="ARBA" id="ARBA00022801"/>
    </source>
</evidence>
<dbReference type="SUPFAM" id="SSF116878">
    <property type="entry name" value="TrmE connector domain"/>
    <property type="match status" value="1"/>
</dbReference>
<dbReference type="PANTHER" id="PTHR42714:SF2">
    <property type="entry name" value="TRNA MODIFICATION GTPASE GTPBP3, MITOCHONDRIAL"/>
    <property type="match status" value="1"/>
</dbReference>
<dbReference type="EMBL" id="FXXP01000001">
    <property type="protein sequence ID" value="SMX26165.1"/>
    <property type="molecule type" value="Genomic_DNA"/>
</dbReference>
<dbReference type="GO" id="GO:0002098">
    <property type="term" value="P:tRNA wobble uridine modification"/>
    <property type="evidence" value="ECO:0007669"/>
    <property type="project" value="TreeGrafter"/>
</dbReference>
<gene>
    <name evidence="7 10" type="primary">mnmE</name>
    <name evidence="7" type="synonym">trmE</name>
    <name evidence="10" type="ORF">TRP8649_00238</name>
</gene>
<dbReference type="EC" id="3.6.-.-" evidence="7"/>
<keyword evidence="7" id="KW-0460">Magnesium</keyword>
<dbReference type="Proteomes" id="UP000225972">
    <property type="component" value="Unassembled WGS sequence"/>
</dbReference>
<dbReference type="GO" id="GO:0030488">
    <property type="term" value="P:tRNA methylation"/>
    <property type="evidence" value="ECO:0007669"/>
    <property type="project" value="TreeGrafter"/>
</dbReference>
<evidence type="ECO:0000256" key="8">
    <source>
        <dbReference type="RuleBase" id="RU003313"/>
    </source>
</evidence>
<organism evidence="10 11">
    <name type="scientific">Pelagimonas phthalicica</name>
    <dbReference type="NCBI Taxonomy" id="1037362"/>
    <lineage>
        <taxon>Bacteria</taxon>
        <taxon>Pseudomonadati</taxon>
        <taxon>Pseudomonadota</taxon>
        <taxon>Alphaproteobacteria</taxon>
        <taxon>Rhodobacterales</taxon>
        <taxon>Roseobacteraceae</taxon>
        <taxon>Pelagimonas</taxon>
    </lineage>
</organism>
<dbReference type="GO" id="GO:0003924">
    <property type="term" value="F:GTPase activity"/>
    <property type="evidence" value="ECO:0007669"/>
    <property type="project" value="UniProtKB-UniRule"/>
</dbReference>
<evidence type="ECO:0000313" key="11">
    <source>
        <dbReference type="Proteomes" id="UP000225972"/>
    </source>
</evidence>
<feature type="binding site" evidence="7">
    <location>
        <position position="427"/>
    </location>
    <ligand>
        <name>(6S)-5-formyl-5,6,7,8-tetrahydrofolate</name>
        <dbReference type="ChEBI" id="CHEBI:57457"/>
    </ligand>
</feature>
<dbReference type="PANTHER" id="PTHR42714">
    <property type="entry name" value="TRNA MODIFICATION GTPASE GTPBP3"/>
    <property type="match status" value="1"/>
</dbReference>
<dbReference type="Pfam" id="PF10396">
    <property type="entry name" value="TrmE_N"/>
    <property type="match status" value="1"/>
</dbReference>
<comment type="caution">
    <text evidence="7">Lacks conserved residue(s) required for the propagation of feature annotation.</text>
</comment>
<name>A0A238J707_9RHOB</name>
<keyword evidence="3 7" id="KW-0547">Nucleotide-binding</keyword>
<dbReference type="GO" id="GO:0005737">
    <property type="term" value="C:cytoplasm"/>
    <property type="evidence" value="ECO:0007669"/>
    <property type="project" value="UniProtKB-SubCell"/>
</dbReference>
<comment type="subcellular location">
    <subcellularLocation>
        <location evidence="7">Cytoplasm</location>
    </subcellularLocation>
</comment>